<protein>
    <submittedName>
        <fullName evidence="1">Uncharacterized protein</fullName>
    </submittedName>
</protein>
<dbReference type="AlphaFoldDB" id="A0A1N7GQ77"/>
<dbReference type="EMBL" id="FTNR01000014">
    <property type="protein sequence ID" value="SIS14711.1"/>
    <property type="molecule type" value="Genomic_DNA"/>
</dbReference>
<organism evidence="1 2">
    <name type="scientific">Natronorubrum thiooxidans</name>
    <dbReference type="NCBI Taxonomy" id="308853"/>
    <lineage>
        <taxon>Archaea</taxon>
        <taxon>Methanobacteriati</taxon>
        <taxon>Methanobacteriota</taxon>
        <taxon>Stenosarchaea group</taxon>
        <taxon>Halobacteria</taxon>
        <taxon>Halobacteriales</taxon>
        <taxon>Natrialbaceae</taxon>
        <taxon>Natronorubrum</taxon>
    </lineage>
</organism>
<gene>
    <name evidence="1" type="ORF">SAMN05421752_11445</name>
</gene>
<dbReference type="RefSeq" id="WP_076610321.1">
    <property type="nucleotide sequence ID" value="NZ_FTNR01000014.1"/>
</dbReference>
<dbReference type="STRING" id="308853.SAMN05421752_11445"/>
<proteinExistence type="predicted"/>
<dbReference type="Proteomes" id="UP000185936">
    <property type="component" value="Unassembled WGS sequence"/>
</dbReference>
<keyword evidence="2" id="KW-1185">Reference proteome</keyword>
<reference evidence="2" key="1">
    <citation type="submission" date="2017-01" db="EMBL/GenBank/DDBJ databases">
        <authorList>
            <person name="Varghese N."/>
            <person name="Submissions S."/>
        </authorList>
    </citation>
    <scope>NUCLEOTIDE SEQUENCE [LARGE SCALE GENOMIC DNA]</scope>
    <source>
        <strain evidence="2">type strain: HArc-</strain>
    </source>
</reference>
<dbReference type="OrthoDB" id="200049at2157"/>
<sequence>MDWDTPVVDGRDLARTYDGGAYSDPWAAVLDYQAVLRYASQHPNKGSYAISNALELPRGRVRGWTDGGKPDAARGIEIARDYGWLDATMQDQTFLALNTLVANVFSGGSIATETFVPSFALNHRDHRSHVIDALEGVGIGYEFYHEDADSRATEVRPTTAGSVLGRTLAVLGAPVGPKARLEDFTLPWYLDEAPFEVREMFVLAYLANRAIHQRTKETVQIQEERDKSYRDELAALIEDVAKEPVTSGERMVTISADAARSLGLQPRYRTPTGTTEPSE</sequence>
<accession>A0A1N7GQ77</accession>
<evidence type="ECO:0000313" key="2">
    <source>
        <dbReference type="Proteomes" id="UP000185936"/>
    </source>
</evidence>
<name>A0A1N7GQ77_9EURY</name>
<evidence type="ECO:0000313" key="1">
    <source>
        <dbReference type="EMBL" id="SIS14711.1"/>
    </source>
</evidence>